<dbReference type="AlphaFoldDB" id="A0A1R4IGZ6"/>
<gene>
    <name evidence="2" type="ORF">FM114_01665</name>
</gene>
<dbReference type="RefSeq" id="WP_143813827.1">
    <property type="nucleotide sequence ID" value="NZ_FUKQ01000007.1"/>
</dbReference>
<evidence type="ECO:0000313" key="3">
    <source>
        <dbReference type="Proteomes" id="UP000188342"/>
    </source>
</evidence>
<evidence type="ECO:0000313" key="2">
    <source>
        <dbReference type="EMBL" id="SJN18864.1"/>
    </source>
</evidence>
<organism evidence="2 3">
    <name type="scientific">Luteococcus japonicus LSP_Lj1</name>
    <dbReference type="NCBI Taxonomy" id="1255658"/>
    <lineage>
        <taxon>Bacteria</taxon>
        <taxon>Bacillati</taxon>
        <taxon>Actinomycetota</taxon>
        <taxon>Actinomycetes</taxon>
        <taxon>Propionibacteriales</taxon>
        <taxon>Propionibacteriaceae</taxon>
        <taxon>Luteococcus</taxon>
    </lineage>
</organism>
<name>A0A1R4IGZ6_9ACTN</name>
<dbReference type="EMBL" id="FUKQ01000007">
    <property type="protein sequence ID" value="SJN18864.1"/>
    <property type="molecule type" value="Genomic_DNA"/>
</dbReference>
<proteinExistence type="predicted"/>
<protein>
    <submittedName>
        <fullName evidence="2">Uncharacterized protein</fullName>
    </submittedName>
</protein>
<sequence length="60" mass="6509">MDRLTLPRTMPSDPDGRPTPGLSALGRNTKDLVIGNDTLGRSLHPEGRLWAERLAGTTRA</sequence>
<reference evidence="2 3" key="1">
    <citation type="submission" date="2017-02" db="EMBL/GenBank/DDBJ databases">
        <authorList>
            <person name="Peterson S.W."/>
        </authorList>
    </citation>
    <scope>NUCLEOTIDE SEQUENCE [LARGE SCALE GENOMIC DNA]</scope>
    <source>
        <strain evidence="2 3">LSP_Lj1</strain>
    </source>
</reference>
<keyword evidence="3" id="KW-1185">Reference proteome</keyword>
<dbReference type="Proteomes" id="UP000188342">
    <property type="component" value="Unassembled WGS sequence"/>
</dbReference>
<feature type="region of interest" description="Disordered" evidence="1">
    <location>
        <begin position="1"/>
        <end position="29"/>
    </location>
</feature>
<accession>A0A1R4IGZ6</accession>
<evidence type="ECO:0000256" key="1">
    <source>
        <dbReference type="SAM" id="MobiDB-lite"/>
    </source>
</evidence>